<evidence type="ECO:0000256" key="1">
    <source>
        <dbReference type="SAM" id="MobiDB-lite"/>
    </source>
</evidence>
<evidence type="ECO:0000313" key="8">
    <source>
        <dbReference type="RefSeq" id="XP_053765166.1"/>
    </source>
</evidence>
<evidence type="ECO:0000313" key="6">
    <source>
        <dbReference type="RefSeq" id="XP_053765164.1"/>
    </source>
</evidence>
<organism evidence="2 6">
    <name type="scientific">Panthera pardus</name>
    <name type="common">Leopard</name>
    <name type="synonym">Felis pardus</name>
    <dbReference type="NCBI Taxonomy" id="9691"/>
    <lineage>
        <taxon>Eukaryota</taxon>
        <taxon>Metazoa</taxon>
        <taxon>Chordata</taxon>
        <taxon>Craniata</taxon>
        <taxon>Vertebrata</taxon>
        <taxon>Euteleostomi</taxon>
        <taxon>Mammalia</taxon>
        <taxon>Eutheria</taxon>
        <taxon>Laurasiatheria</taxon>
        <taxon>Carnivora</taxon>
        <taxon>Feliformia</taxon>
        <taxon>Felidae</taxon>
        <taxon>Pantherinae</taxon>
        <taxon>Panthera</taxon>
    </lineage>
</organism>
<dbReference type="AlphaFoldDB" id="A0A9W2W2R2"/>
<dbReference type="GeneID" id="109250327"/>
<dbReference type="RefSeq" id="XP_053765162.1">
    <property type="nucleotide sequence ID" value="XM_053909187.1"/>
</dbReference>
<dbReference type="RefSeq" id="XP_053765165.1">
    <property type="nucleotide sequence ID" value="XM_053909190.1"/>
</dbReference>
<evidence type="ECO:0000313" key="3">
    <source>
        <dbReference type="RefSeq" id="XP_019276877.2"/>
    </source>
</evidence>
<protein>
    <submittedName>
        <fullName evidence="3 4">Uncharacterized protein LOC109250327</fullName>
    </submittedName>
</protein>
<evidence type="ECO:0000313" key="2">
    <source>
        <dbReference type="Proteomes" id="UP001165780"/>
    </source>
</evidence>
<keyword evidence="2" id="KW-1185">Reference proteome</keyword>
<dbReference type="RefSeq" id="XP_053765166.1">
    <property type="nucleotide sequence ID" value="XM_053909191.1"/>
</dbReference>
<evidence type="ECO:0000313" key="5">
    <source>
        <dbReference type="RefSeq" id="XP_053765163.1"/>
    </source>
</evidence>
<evidence type="ECO:0000313" key="7">
    <source>
        <dbReference type="RefSeq" id="XP_053765165.1"/>
    </source>
</evidence>
<dbReference type="Proteomes" id="UP001165780">
    <property type="component" value="Unplaced"/>
</dbReference>
<dbReference type="KEGG" id="ppad:109250327"/>
<feature type="compositionally biased region" description="Polar residues" evidence="1">
    <location>
        <begin position="73"/>
        <end position="84"/>
    </location>
</feature>
<reference evidence="3 4" key="1">
    <citation type="submission" date="2025-04" db="UniProtKB">
        <authorList>
            <consortium name="RefSeq"/>
        </authorList>
    </citation>
    <scope>IDENTIFICATION</scope>
    <source>
        <tissue evidence="3 4">Whole blood</tissue>
    </source>
</reference>
<dbReference type="RefSeq" id="XP_053765164.1">
    <property type="nucleotide sequence ID" value="XM_053909189.1"/>
</dbReference>
<feature type="region of interest" description="Disordered" evidence="1">
    <location>
        <begin position="1"/>
        <end position="158"/>
    </location>
</feature>
<dbReference type="RefSeq" id="XP_019276877.2">
    <property type="nucleotide sequence ID" value="XM_019421332.2"/>
</dbReference>
<evidence type="ECO:0000313" key="4">
    <source>
        <dbReference type="RefSeq" id="XP_053765162.1"/>
    </source>
</evidence>
<name>A0A9W2W2R2_PANPR</name>
<sequence>MEKLMSGASMGSRRKRAGIGATDSASRPRSGGAVEREEERRLRGGGRATEGSWGLAHSFAGTAAPKQQAEKLPSSSEPPTSTRVPETLLLPPPPPPPARAAPPLTSPRAPPPPPPMPPGCFRLEPSANHKRAPESSGSRPRPPFAQPCPSPSPPWVRSLPAGLKAAIPSENSPFFAGLALFWKKKIAWRICSPYPNLLGPFRPHTKPSYPPCHFAPKRQTRSRDT</sequence>
<feature type="compositionally biased region" description="Pro residues" evidence="1">
    <location>
        <begin position="90"/>
        <end position="118"/>
    </location>
</feature>
<dbReference type="RefSeq" id="XP_053765163.1">
    <property type="nucleotide sequence ID" value="XM_053909188.1"/>
</dbReference>
<proteinExistence type="predicted"/>
<feature type="compositionally biased region" description="Pro residues" evidence="1">
    <location>
        <begin position="140"/>
        <end position="154"/>
    </location>
</feature>
<accession>A0A9W2W2R2</accession>
<gene>
    <name evidence="3 4 5 6 7 8" type="primary">LOC109250327</name>
</gene>